<dbReference type="PRINTS" id="PR00344">
    <property type="entry name" value="BCTRLSENSOR"/>
</dbReference>
<dbReference type="PANTHER" id="PTHR43047">
    <property type="entry name" value="TWO-COMPONENT HISTIDINE PROTEIN KINASE"/>
    <property type="match status" value="1"/>
</dbReference>
<evidence type="ECO:0000259" key="13">
    <source>
        <dbReference type="PROSITE" id="PS50109"/>
    </source>
</evidence>
<evidence type="ECO:0000256" key="3">
    <source>
        <dbReference type="ARBA" id="ARBA00004496"/>
    </source>
</evidence>
<feature type="coiled-coil region" evidence="11">
    <location>
        <begin position="185"/>
        <end position="212"/>
    </location>
</feature>
<dbReference type="SUPFAM" id="SSF55874">
    <property type="entry name" value="ATPase domain of HSP90 chaperone/DNA topoisomerase II/histidine kinase"/>
    <property type="match status" value="1"/>
</dbReference>
<dbReference type="InterPro" id="IPR003594">
    <property type="entry name" value="HATPase_dom"/>
</dbReference>
<dbReference type="Proteomes" id="UP001162972">
    <property type="component" value="Chromosome 6"/>
</dbReference>
<evidence type="ECO:0000256" key="5">
    <source>
        <dbReference type="ARBA" id="ARBA00022490"/>
    </source>
</evidence>
<dbReference type="Pfam" id="PF02518">
    <property type="entry name" value="HATPase_c"/>
    <property type="match status" value="1"/>
</dbReference>
<keyword evidence="15" id="KW-1185">Reference proteome</keyword>
<dbReference type="InterPro" id="IPR004358">
    <property type="entry name" value="Sig_transdc_His_kin-like_C"/>
</dbReference>
<keyword evidence="6" id="KW-0597">Phosphoprotein</keyword>
<comment type="subcellular location">
    <subcellularLocation>
        <location evidence="3">Cytoplasm</location>
    </subcellularLocation>
    <subcellularLocation>
        <location evidence="2">Endoplasmic reticulum membrane</location>
        <topology evidence="2">Multi-pass membrane protein</topology>
    </subcellularLocation>
</comment>
<dbReference type="InterPro" id="IPR035965">
    <property type="entry name" value="PAS-like_dom_sf"/>
</dbReference>
<dbReference type="EC" id="2.7.13.3" evidence="4"/>
<keyword evidence="11" id="KW-0175">Coiled coil</keyword>
<dbReference type="InterPro" id="IPR036890">
    <property type="entry name" value="HATPase_C_sf"/>
</dbReference>
<comment type="catalytic activity">
    <reaction evidence="1">
        <text>ATP + protein L-histidine = ADP + protein N-phospho-L-histidine.</text>
        <dbReference type="EC" id="2.7.13.3"/>
    </reaction>
</comment>
<organism evidence="14 15">
    <name type="scientific">Salix udensis</name>
    <dbReference type="NCBI Taxonomy" id="889485"/>
    <lineage>
        <taxon>Eukaryota</taxon>
        <taxon>Viridiplantae</taxon>
        <taxon>Streptophyta</taxon>
        <taxon>Embryophyta</taxon>
        <taxon>Tracheophyta</taxon>
        <taxon>Spermatophyta</taxon>
        <taxon>Magnoliopsida</taxon>
        <taxon>eudicotyledons</taxon>
        <taxon>Gunneridae</taxon>
        <taxon>Pentapetalae</taxon>
        <taxon>rosids</taxon>
        <taxon>fabids</taxon>
        <taxon>Malpighiales</taxon>
        <taxon>Salicaceae</taxon>
        <taxon>Saliceae</taxon>
        <taxon>Salix</taxon>
    </lineage>
</organism>
<dbReference type="Gene3D" id="3.30.565.10">
    <property type="entry name" value="Histidine kinase-like ATPase, C-terminal domain"/>
    <property type="match status" value="1"/>
</dbReference>
<keyword evidence="9" id="KW-0256">Endoplasmic reticulum</keyword>
<accession>A0AAD6JJ66</accession>
<evidence type="ECO:0000256" key="10">
    <source>
        <dbReference type="ARBA" id="ARBA00023170"/>
    </source>
</evidence>
<reference evidence="14 15" key="1">
    <citation type="journal article" date="2023" name="Int. J. Mol. Sci.">
        <title>De Novo Assembly and Annotation of 11 Diverse Shrub Willow (Salix) Genomes Reveals Novel Gene Organization in Sex-Linked Regions.</title>
        <authorList>
            <person name="Hyden B."/>
            <person name="Feng K."/>
            <person name="Yates T.B."/>
            <person name="Jawdy S."/>
            <person name="Cereghino C."/>
            <person name="Smart L.B."/>
            <person name="Muchero W."/>
        </authorList>
    </citation>
    <scope>NUCLEOTIDE SEQUENCE [LARGE SCALE GENOMIC DNA]</scope>
    <source>
        <tissue evidence="14">Shoot tip</tissue>
    </source>
</reference>
<dbReference type="InterPro" id="IPR036097">
    <property type="entry name" value="HisK_dim/P_sf"/>
</dbReference>
<sequence length="804" mass="90611">MVCEMENDQMEDMDIEALSSMWPEDIDSSKPYVEKPAGDQDMLEEVTIVEGPTIVDFHHLVELTNYTDRGSSQLAHLVQHWEYKQANAVRLLREELDILSKQREEVELKKLEILEDFRFEEERYGGDKRQISILDEIFDIYQDIPRRKSDIIVQSKRVHIDAEFDTVAYWKQRSVHLERLLEASVHREELLAEKLQESIQNLEKQSSPIEELTQILKRADNFLHFVLQNAPVVIGHQDKDLRYRFIYNHFPRLQEEEIIGKTDVEIFSGAGVKESQDFKKEVLDKGLPAKREITFETELFGSKTFLIYVEPVFSKSGETIGINYMGMDVTDQVRKREKMARLREEMAVQKAKETELNKTIHITEETMRSKQMLATMSHEIRSPLSGVVSMAEILSTTNLDREQRQLLNVMISSGDLVLQLINDILDLSKVESGVMKLEATKFRPREVVKHVLQTAAASLQKIVTLEGRVADDVPIEVIGDVLRIRQILTNLISNAIKFTHEGKVGINLYVVSDPCHGKTKGKHQKPSADQSTTNELKEGKPALSSQSSSDRKSLNCKKYGEGPYPNHLPSNEPQTPVKNGNTMDGDEVEEAEVPGTTVWLCCDVYDTGIGIPDNALPTLFKKYMQVSAGHARQYGGTGLGLAICKQLVELMGGRLTVSSKVKCGSTFTFVLPYKLSSNCDSSDDPDDLSEMADHDALLEDETAGFFQFPPRTLGSLFSSNGSTRTQKLLPNSIGFSNSPKFKVVSEDSCSFPSGNVRLKETTSAEDACSMVEVAETLSEPESLFSHSPDSVNEKVVCRRKNMSR</sequence>
<dbReference type="GO" id="GO:0009927">
    <property type="term" value="F:histidine phosphotransfer kinase activity"/>
    <property type="evidence" value="ECO:0007669"/>
    <property type="project" value="TreeGrafter"/>
</dbReference>
<evidence type="ECO:0000256" key="2">
    <source>
        <dbReference type="ARBA" id="ARBA00004477"/>
    </source>
</evidence>
<dbReference type="FunFam" id="1.10.287.130:FF:000030">
    <property type="entry name" value="Putative histidine kinase 5"/>
    <property type="match status" value="1"/>
</dbReference>
<evidence type="ECO:0000256" key="6">
    <source>
        <dbReference type="ARBA" id="ARBA00022553"/>
    </source>
</evidence>
<feature type="domain" description="Histidine kinase" evidence="13">
    <location>
        <begin position="375"/>
        <end position="675"/>
    </location>
</feature>
<evidence type="ECO:0000256" key="9">
    <source>
        <dbReference type="ARBA" id="ARBA00022824"/>
    </source>
</evidence>
<dbReference type="Gene3D" id="1.10.287.130">
    <property type="match status" value="1"/>
</dbReference>
<dbReference type="GO" id="GO:0000155">
    <property type="term" value="F:phosphorelay sensor kinase activity"/>
    <property type="evidence" value="ECO:0007669"/>
    <property type="project" value="InterPro"/>
</dbReference>
<dbReference type="GO" id="GO:0005789">
    <property type="term" value="C:endoplasmic reticulum membrane"/>
    <property type="evidence" value="ECO:0007669"/>
    <property type="project" value="UniProtKB-SubCell"/>
</dbReference>
<name>A0AAD6JJ66_9ROSI</name>
<dbReference type="AlphaFoldDB" id="A0AAD6JJ66"/>
<proteinExistence type="predicted"/>
<dbReference type="Pfam" id="PF00512">
    <property type="entry name" value="HisKA"/>
    <property type="match status" value="1"/>
</dbReference>
<dbReference type="GO" id="GO:0005886">
    <property type="term" value="C:plasma membrane"/>
    <property type="evidence" value="ECO:0007669"/>
    <property type="project" value="TreeGrafter"/>
</dbReference>
<evidence type="ECO:0000256" key="8">
    <source>
        <dbReference type="ARBA" id="ARBA00022777"/>
    </source>
</evidence>
<dbReference type="SMART" id="SM00388">
    <property type="entry name" value="HisKA"/>
    <property type="match status" value="1"/>
</dbReference>
<keyword evidence="8" id="KW-0418">Kinase</keyword>
<evidence type="ECO:0000256" key="1">
    <source>
        <dbReference type="ARBA" id="ARBA00000085"/>
    </source>
</evidence>
<feature type="region of interest" description="Disordered" evidence="12">
    <location>
        <begin position="517"/>
        <end position="585"/>
    </location>
</feature>
<dbReference type="Gene3D" id="3.30.450.20">
    <property type="entry name" value="PAS domain"/>
    <property type="match status" value="1"/>
</dbReference>
<dbReference type="EMBL" id="JAPFFJ010000016">
    <property type="protein sequence ID" value="KAJ6406096.1"/>
    <property type="molecule type" value="Genomic_DNA"/>
</dbReference>
<dbReference type="PROSITE" id="PS50109">
    <property type="entry name" value="HIS_KIN"/>
    <property type="match status" value="1"/>
</dbReference>
<evidence type="ECO:0000256" key="12">
    <source>
        <dbReference type="SAM" id="MobiDB-lite"/>
    </source>
</evidence>
<gene>
    <name evidence="14" type="ORF">OIU84_009758</name>
</gene>
<evidence type="ECO:0000313" key="14">
    <source>
        <dbReference type="EMBL" id="KAJ6406096.1"/>
    </source>
</evidence>
<dbReference type="SUPFAM" id="SSF55785">
    <property type="entry name" value="PYP-like sensor domain (PAS domain)"/>
    <property type="match status" value="1"/>
</dbReference>
<dbReference type="PANTHER" id="PTHR43047:SF68">
    <property type="entry name" value="HISTIDINE KINASE 5"/>
    <property type="match status" value="1"/>
</dbReference>
<evidence type="ECO:0000256" key="7">
    <source>
        <dbReference type="ARBA" id="ARBA00022679"/>
    </source>
</evidence>
<evidence type="ECO:0000256" key="4">
    <source>
        <dbReference type="ARBA" id="ARBA00012438"/>
    </source>
</evidence>
<dbReference type="SUPFAM" id="SSF47384">
    <property type="entry name" value="Homodimeric domain of signal transducing histidine kinase"/>
    <property type="match status" value="1"/>
</dbReference>
<dbReference type="FunFam" id="3.30.450.20:FF:000061">
    <property type="entry name" value="Histidine kinase 5"/>
    <property type="match status" value="1"/>
</dbReference>
<evidence type="ECO:0000313" key="15">
    <source>
        <dbReference type="Proteomes" id="UP001162972"/>
    </source>
</evidence>
<protein>
    <recommendedName>
        <fullName evidence="4">histidine kinase</fullName>
        <ecNumber evidence="4">2.7.13.3</ecNumber>
    </recommendedName>
</protein>
<dbReference type="CDD" id="cd00082">
    <property type="entry name" value="HisKA"/>
    <property type="match status" value="1"/>
</dbReference>
<dbReference type="InterPro" id="IPR005467">
    <property type="entry name" value="His_kinase_dom"/>
</dbReference>
<keyword evidence="5" id="KW-0963">Cytoplasm</keyword>
<feature type="compositionally biased region" description="Polar residues" evidence="12">
    <location>
        <begin position="568"/>
        <end position="582"/>
    </location>
</feature>
<dbReference type="SMART" id="SM00387">
    <property type="entry name" value="HATPase_c"/>
    <property type="match status" value="1"/>
</dbReference>
<comment type="caution">
    <text evidence="14">The sequence shown here is derived from an EMBL/GenBank/DDBJ whole genome shotgun (WGS) entry which is preliminary data.</text>
</comment>
<evidence type="ECO:0000256" key="11">
    <source>
        <dbReference type="SAM" id="Coils"/>
    </source>
</evidence>
<dbReference type="InterPro" id="IPR003661">
    <property type="entry name" value="HisK_dim/P_dom"/>
</dbReference>
<keyword evidence="7" id="KW-0808">Transferase</keyword>
<keyword evidence="10" id="KW-0675">Receptor</keyword>
<dbReference type="CDD" id="cd16922">
    <property type="entry name" value="HATPase_EvgS-ArcB-TorS-like"/>
    <property type="match status" value="1"/>
</dbReference>